<evidence type="ECO:0000256" key="1">
    <source>
        <dbReference type="ARBA" id="ARBA00022898"/>
    </source>
</evidence>
<gene>
    <name evidence="3" type="ORF">IFR04_004573</name>
</gene>
<proteinExistence type="predicted"/>
<dbReference type="PANTHER" id="PTHR43795">
    <property type="entry name" value="BIFUNCTIONAL ASPARTATE AMINOTRANSFERASE AND GLUTAMATE/ASPARTATE-PREPHENATE AMINOTRANSFERASE-RELATED"/>
    <property type="match status" value="1"/>
</dbReference>
<dbReference type="GO" id="GO:0008483">
    <property type="term" value="F:transaminase activity"/>
    <property type="evidence" value="ECO:0007669"/>
    <property type="project" value="TreeGrafter"/>
</dbReference>
<name>A0A8H7WCK7_9HELO</name>
<feature type="domain" description="Aminotransferase class I/classII large" evidence="2">
    <location>
        <begin position="85"/>
        <end position="416"/>
    </location>
</feature>
<accession>A0A8H7WCK7</accession>
<dbReference type="GO" id="GO:0006520">
    <property type="term" value="P:amino acid metabolic process"/>
    <property type="evidence" value="ECO:0007669"/>
    <property type="project" value="TreeGrafter"/>
</dbReference>
<dbReference type="Gene3D" id="3.40.640.10">
    <property type="entry name" value="Type I PLP-dependent aspartate aminotransferase-like (Major domain)"/>
    <property type="match status" value="1"/>
</dbReference>
<dbReference type="Proteomes" id="UP000664132">
    <property type="component" value="Unassembled WGS sequence"/>
</dbReference>
<evidence type="ECO:0000259" key="2">
    <source>
        <dbReference type="Pfam" id="PF00155"/>
    </source>
</evidence>
<dbReference type="InterPro" id="IPR015424">
    <property type="entry name" value="PyrdxlP-dep_Trfase"/>
</dbReference>
<dbReference type="InterPro" id="IPR050478">
    <property type="entry name" value="Ethylene_sulfur-biosynth"/>
</dbReference>
<keyword evidence="4" id="KW-1185">Reference proteome</keyword>
<dbReference type="AlphaFoldDB" id="A0A8H7WCK7"/>
<dbReference type="Pfam" id="PF00155">
    <property type="entry name" value="Aminotran_1_2"/>
    <property type="match status" value="1"/>
</dbReference>
<comment type="caution">
    <text evidence="3">The sequence shown here is derived from an EMBL/GenBank/DDBJ whole genome shotgun (WGS) entry which is preliminary data.</text>
</comment>
<keyword evidence="1" id="KW-0663">Pyridoxal phosphate</keyword>
<dbReference type="CDD" id="cd00609">
    <property type="entry name" value="AAT_like"/>
    <property type="match status" value="1"/>
</dbReference>
<organism evidence="3 4">
    <name type="scientific">Cadophora malorum</name>
    <dbReference type="NCBI Taxonomy" id="108018"/>
    <lineage>
        <taxon>Eukaryota</taxon>
        <taxon>Fungi</taxon>
        <taxon>Dikarya</taxon>
        <taxon>Ascomycota</taxon>
        <taxon>Pezizomycotina</taxon>
        <taxon>Leotiomycetes</taxon>
        <taxon>Helotiales</taxon>
        <taxon>Ploettnerulaceae</taxon>
        <taxon>Cadophora</taxon>
    </lineage>
</organism>
<dbReference type="EMBL" id="JAFJYH010000051">
    <property type="protein sequence ID" value="KAG4422307.1"/>
    <property type="molecule type" value="Genomic_DNA"/>
</dbReference>
<evidence type="ECO:0000313" key="4">
    <source>
        <dbReference type="Proteomes" id="UP000664132"/>
    </source>
</evidence>
<dbReference type="PANTHER" id="PTHR43795:SF39">
    <property type="entry name" value="AMINOTRANSFERASE CLASS I_CLASSII DOMAIN-CONTAINING PROTEIN"/>
    <property type="match status" value="1"/>
</dbReference>
<reference evidence="3" key="1">
    <citation type="submission" date="2021-02" db="EMBL/GenBank/DDBJ databases">
        <title>Genome sequence Cadophora malorum strain M34.</title>
        <authorList>
            <person name="Stefanovic E."/>
            <person name="Vu D."/>
            <person name="Scully C."/>
            <person name="Dijksterhuis J."/>
            <person name="Roader J."/>
            <person name="Houbraken J."/>
        </authorList>
    </citation>
    <scope>NUCLEOTIDE SEQUENCE</scope>
    <source>
        <strain evidence="3">M34</strain>
    </source>
</reference>
<dbReference type="SUPFAM" id="SSF53383">
    <property type="entry name" value="PLP-dependent transferases"/>
    <property type="match status" value="1"/>
</dbReference>
<dbReference type="OrthoDB" id="7042322at2759"/>
<dbReference type="InterPro" id="IPR015422">
    <property type="entry name" value="PyrdxlP-dep_Trfase_small"/>
</dbReference>
<dbReference type="InterPro" id="IPR004839">
    <property type="entry name" value="Aminotransferase_I/II_large"/>
</dbReference>
<dbReference type="PRINTS" id="PR00753">
    <property type="entry name" value="ACCSYNTHASE"/>
</dbReference>
<protein>
    <recommendedName>
        <fullName evidence="2">Aminotransferase class I/classII large domain-containing protein</fullName>
    </recommendedName>
</protein>
<dbReference type="Gene3D" id="3.90.1150.10">
    <property type="entry name" value="Aspartate Aminotransferase, domain 1"/>
    <property type="match status" value="1"/>
</dbReference>
<dbReference type="InterPro" id="IPR015421">
    <property type="entry name" value="PyrdxlP-dep_Trfase_major"/>
</dbReference>
<sequence>MLSRRGAKSAASQDIPWRFAPGGNNRYDKITKPSGVVSFGTAENGLVQDELEEYVAQNVKIPALAFTYRFSTMGGPRFPIAMAAHMNEYFNPHSPIEPSHILTGAALTSIHEMVGLSLADPGDGILVSRPIYGRFELDFGNTAGLEIVYTDNDGIDPFAPEIIQQYQKAFDRSAAKDVKVKAILIVNPHNPLGRCYPPSTLIALMEFCQRNEIHMISDEVYALTVYDTGIPDLPKFSSVLSIDPTGLIGVERLHVFYGMSKDFAAGLRLGSLISRNALLRKSVAANMRFHGPSGMSIAIGTAVLEDRAFVKRFIALSRERLTECRAFTTGILDKAGIKYAGHGNAGLFLYIDLSPWLPTKSHNEQPDYEREFALAQRLLDAGVGVHPCEEHGEIPGHFRLVFSQDRDTLAEGLRRLVDTLGPVPEAKVNGTYVNGGM</sequence>
<dbReference type="GO" id="GO:0030170">
    <property type="term" value="F:pyridoxal phosphate binding"/>
    <property type="evidence" value="ECO:0007669"/>
    <property type="project" value="InterPro"/>
</dbReference>
<evidence type="ECO:0000313" key="3">
    <source>
        <dbReference type="EMBL" id="KAG4422307.1"/>
    </source>
</evidence>